<gene>
    <name evidence="1" type="primary">DNF1_2</name>
    <name evidence="1" type="ORF">EV182_007929</name>
</gene>
<evidence type="ECO:0000313" key="1">
    <source>
        <dbReference type="EMBL" id="KAJ1676570.1"/>
    </source>
</evidence>
<name>A0ACC1HMF6_9FUNG</name>
<organism evidence="1 2">
    <name type="scientific">Spiromyces aspiralis</name>
    <dbReference type="NCBI Taxonomy" id="68401"/>
    <lineage>
        <taxon>Eukaryota</taxon>
        <taxon>Fungi</taxon>
        <taxon>Fungi incertae sedis</taxon>
        <taxon>Zoopagomycota</taxon>
        <taxon>Kickxellomycotina</taxon>
        <taxon>Kickxellomycetes</taxon>
        <taxon>Kickxellales</taxon>
        <taxon>Kickxellaceae</taxon>
        <taxon>Spiromyces</taxon>
    </lineage>
</organism>
<sequence length="274" mass="31052">MIPAQKEAIYVDNLLLRGSVVRNIEWVVGVVVFTGDDTKIMMNSGETPSKRSRIEKSLNFQITTQFGLLFILCFLSALLGGIYYGKDDSFQDEFVVKFQTGNSRSAPFFGFLTFWTSLILYQTIVPISLYVTIEIVKSYQAFFIASDKDMYDEKTGKRCIPKAWNLSDDLGQVEYIFSDKTGTLTQNIMEFRQCTIGGTIYGELFDEEHSAGELATARGEMETQLTRMFNNPYRDANSSFVSTTLYPDLEPEGRQSRSIIEFFTILAICHTVLA</sequence>
<feature type="non-terminal residue" evidence="1">
    <location>
        <position position="274"/>
    </location>
</feature>
<dbReference type="EMBL" id="JAMZIH010003869">
    <property type="protein sequence ID" value="KAJ1676570.1"/>
    <property type="molecule type" value="Genomic_DNA"/>
</dbReference>
<evidence type="ECO:0000313" key="2">
    <source>
        <dbReference type="Proteomes" id="UP001145114"/>
    </source>
</evidence>
<accession>A0ACC1HMF6</accession>
<dbReference type="Proteomes" id="UP001145114">
    <property type="component" value="Unassembled WGS sequence"/>
</dbReference>
<comment type="caution">
    <text evidence="1">The sequence shown here is derived from an EMBL/GenBank/DDBJ whole genome shotgun (WGS) entry which is preliminary data.</text>
</comment>
<reference evidence="1" key="1">
    <citation type="submission" date="2022-06" db="EMBL/GenBank/DDBJ databases">
        <title>Phylogenomic reconstructions and comparative analyses of Kickxellomycotina fungi.</title>
        <authorList>
            <person name="Reynolds N.K."/>
            <person name="Stajich J.E."/>
            <person name="Barry K."/>
            <person name="Grigoriev I.V."/>
            <person name="Crous P."/>
            <person name="Smith M.E."/>
        </authorList>
    </citation>
    <scope>NUCLEOTIDE SEQUENCE</scope>
    <source>
        <strain evidence="1">RSA 2271</strain>
    </source>
</reference>
<proteinExistence type="predicted"/>
<keyword evidence="2" id="KW-1185">Reference proteome</keyword>
<protein>
    <submittedName>
        <fullName evidence="1">Phospholipid transporting ATPase</fullName>
    </submittedName>
</protein>